<evidence type="ECO:0000313" key="2">
    <source>
        <dbReference type="Proteomes" id="UP000248021"/>
    </source>
</evidence>
<gene>
    <name evidence="1" type="ORF">C7450_12612</name>
</gene>
<name>A0A2V3TRC3_9HYPH</name>
<dbReference type="EMBL" id="QJJK01000026">
    <property type="protein sequence ID" value="PXW50534.1"/>
    <property type="molecule type" value="Genomic_DNA"/>
</dbReference>
<sequence>MRQQSPSWQKDILGTWNRSRLLDIYAVRYSLALSREQGDDALALLVRERTGADRGIKAMIAGTTATPGDHEVGLHGNYPAFRFALEPEVRQMQWRIANFLKLRNG</sequence>
<dbReference type="Proteomes" id="UP000248021">
    <property type="component" value="Unassembled WGS sequence"/>
</dbReference>
<protein>
    <submittedName>
        <fullName evidence="1">Uncharacterized protein</fullName>
    </submittedName>
</protein>
<comment type="caution">
    <text evidence="1">The sequence shown here is derived from an EMBL/GenBank/DDBJ whole genome shotgun (WGS) entry which is preliminary data.</text>
</comment>
<accession>A0A2V3TRC3</accession>
<dbReference type="AlphaFoldDB" id="A0A2V3TRC3"/>
<dbReference type="RefSeq" id="WP_110378588.1">
    <property type="nucleotide sequence ID" value="NZ_JAHBRY010000004.1"/>
</dbReference>
<organism evidence="1 2">
    <name type="scientific">Chelatococcus asaccharovorans</name>
    <dbReference type="NCBI Taxonomy" id="28210"/>
    <lineage>
        <taxon>Bacteria</taxon>
        <taxon>Pseudomonadati</taxon>
        <taxon>Pseudomonadota</taxon>
        <taxon>Alphaproteobacteria</taxon>
        <taxon>Hyphomicrobiales</taxon>
        <taxon>Chelatococcaceae</taxon>
        <taxon>Chelatococcus</taxon>
    </lineage>
</organism>
<proteinExistence type="predicted"/>
<keyword evidence="2" id="KW-1185">Reference proteome</keyword>
<reference evidence="1 2" key="1">
    <citation type="submission" date="2018-05" db="EMBL/GenBank/DDBJ databases">
        <title>Genomic Encyclopedia of Type Strains, Phase IV (KMG-IV): sequencing the most valuable type-strain genomes for metagenomic binning, comparative biology and taxonomic classification.</title>
        <authorList>
            <person name="Goeker M."/>
        </authorList>
    </citation>
    <scope>NUCLEOTIDE SEQUENCE [LARGE SCALE GENOMIC DNA]</scope>
    <source>
        <strain evidence="1 2">DSM 6462</strain>
    </source>
</reference>
<evidence type="ECO:0000313" key="1">
    <source>
        <dbReference type="EMBL" id="PXW50534.1"/>
    </source>
</evidence>